<dbReference type="RefSeq" id="WP_148579791.1">
    <property type="nucleotide sequence ID" value="NZ_JAVEUW010000031.1"/>
</dbReference>
<proteinExistence type="predicted"/>
<sequence>MPAQKGTHGLLVDASCPQLTLQLVSHCAQGEIDFLDAGGEALIYRLGNVLGLRFGFPFMLLPTVVQRHAGNDKNQCVRTHKNGEQQRAQAEVFFMALGI</sequence>
<accession>A0A6C2CM03</accession>
<reference evidence="1 2" key="1">
    <citation type="submission" date="2019-01" db="EMBL/GenBank/DDBJ databases">
        <title>Zoogloea oleivorans genome sequencing and assembly.</title>
        <authorList>
            <person name="Tancsics A."/>
            <person name="Farkas M."/>
            <person name="Kriszt B."/>
            <person name="Maroti G."/>
            <person name="Horvath B."/>
        </authorList>
    </citation>
    <scope>NUCLEOTIDE SEQUENCE [LARGE SCALE GENOMIC DNA]</scope>
    <source>
        <strain evidence="1 2">Buc</strain>
    </source>
</reference>
<dbReference type="Proteomes" id="UP000389128">
    <property type="component" value="Unassembled WGS sequence"/>
</dbReference>
<evidence type="ECO:0000313" key="2">
    <source>
        <dbReference type="Proteomes" id="UP000389128"/>
    </source>
</evidence>
<gene>
    <name evidence="1" type="ORF">ETQ85_14500</name>
</gene>
<dbReference type="EMBL" id="SDKK01000013">
    <property type="protein sequence ID" value="TYC55224.1"/>
    <property type="molecule type" value="Genomic_DNA"/>
</dbReference>
<organism evidence="1 2">
    <name type="scientific">Zoogloea oleivorans</name>
    <dbReference type="NCBI Taxonomy" id="1552750"/>
    <lineage>
        <taxon>Bacteria</taxon>
        <taxon>Pseudomonadati</taxon>
        <taxon>Pseudomonadota</taxon>
        <taxon>Betaproteobacteria</taxon>
        <taxon>Rhodocyclales</taxon>
        <taxon>Zoogloeaceae</taxon>
        <taxon>Zoogloea</taxon>
    </lineage>
</organism>
<keyword evidence="2" id="KW-1185">Reference proteome</keyword>
<dbReference type="AlphaFoldDB" id="A0A6C2CM03"/>
<evidence type="ECO:0000313" key="1">
    <source>
        <dbReference type="EMBL" id="TYC55224.1"/>
    </source>
</evidence>
<comment type="caution">
    <text evidence="1">The sequence shown here is derived from an EMBL/GenBank/DDBJ whole genome shotgun (WGS) entry which is preliminary data.</text>
</comment>
<protein>
    <submittedName>
        <fullName evidence="1">Uncharacterized protein</fullName>
    </submittedName>
</protein>
<name>A0A6C2CM03_9RHOO</name>